<dbReference type="RefSeq" id="WP_183366517.1">
    <property type="nucleotide sequence ID" value="NZ_JACIEZ010000004.1"/>
</dbReference>
<keyword evidence="3" id="KW-1185">Reference proteome</keyword>
<keyword evidence="1" id="KW-0732">Signal</keyword>
<feature type="chain" id="PRO_5030658156" evidence="1">
    <location>
        <begin position="22"/>
        <end position="163"/>
    </location>
</feature>
<organism evidence="2 3">
    <name type="scientific">Gellertiella hungarica</name>
    <dbReference type="NCBI Taxonomy" id="1572859"/>
    <lineage>
        <taxon>Bacteria</taxon>
        <taxon>Pseudomonadati</taxon>
        <taxon>Pseudomonadota</taxon>
        <taxon>Alphaproteobacteria</taxon>
        <taxon>Hyphomicrobiales</taxon>
        <taxon>Rhizobiaceae</taxon>
        <taxon>Gellertiella</taxon>
    </lineage>
</organism>
<sequence length="163" mass="17112">MMRLRTAALALSSLGFTGAFAAECPQERAVYQSVSGDYTLSFEKVDADAAAVTHLFALKTGDMALEGLVMETEAPTRTVARIMKGCPDGDVTSDDIRACTGFEGYVYGIAKDSRAANLGPGRGDAASSVLFAGLGPALAASPLSGKYRLPEVSDSFQFKECRP</sequence>
<evidence type="ECO:0000313" key="2">
    <source>
        <dbReference type="EMBL" id="MBB4065217.1"/>
    </source>
</evidence>
<name>A0A7W6J5L6_9HYPH</name>
<dbReference type="EMBL" id="JACIEZ010000004">
    <property type="protein sequence ID" value="MBB4065217.1"/>
    <property type="molecule type" value="Genomic_DNA"/>
</dbReference>
<dbReference type="AlphaFoldDB" id="A0A7W6J5L6"/>
<gene>
    <name evidence="2" type="ORF">GGR23_002418</name>
</gene>
<comment type="caution">
    <text evidence="2">The sequence shown here is derived from an EMBL/GenBank/DDBJ whole genome shotgun (WGS) entry which is preliminary data.</text>
</comment>
<protein>
    <submittedName>
        <fullName evidence="2">Uncharacterized protein</fullName>
    </submittedName>
</protein>
<dbReference type="Proteomes" id="UP000528286">
    <property type="component" value="Unassembled WGS sequence"/>
</dbReference>
<evidence type="ECO:0000313" key="3">
    <source>
        <dbReference type="Proteomes" id="UP000528286"/>
    </source>
</evidence>
<feature type="signal peptide" evidence="1">
    <location>
        <begin position="1"/>
        <end position="21"/>
    </location>
</feature>
<accession>A0A7W6J5L6</accession>
<proteinExistence type="predicted"/>
<reference evidence="2 3" key="1">
    <citation type="submission" date="2020-08" db="EMBL/GenBank/DDBJ databases">
        <title>Genomic Encyclopedia of Type Strains, Phase IV (KMG-IV): sequencing the most valuable type-strain genomes for metagenomic binning, comparative biology and taxonomic classification.</title>
        <authorList>
            <person name="Goeker M."/>
        </authorList>
    </citation>
    <scope>NUCLEOTIDE SEQUENCE [LARGE SCALE GENOMIC DNA]</scope>
    <source>
        <strain evidence="2 3">DSM 29853</strain>
    </source>
</reference>
<evidence type="ECO:0000256" key="1">
    <source>
        <dbReference type="SAM" id="SignalP"/>
    </source>
</evidence>